<dbReference type="Pfam" id="PF00176">
    <property type="entry name" value="SNF2-rel_dom"/>
    <property type="match status" value="1"/>
</dbReference>
<feature type="domain" description="Helicase C-terminal" evidence="3">
    <location>
        <begin position="314"/>
        <end position="462"/>
    </location>
</feature>
<evidence type="ECO:0000259" key="3">
    <source>
        <dbReference type="PROSITE" id="PS51194"/>
    </source>
</evidence>
<dbReference type="Gene3D" id="3.40.50.300">
    <property type="entry name" value="P-loop containing nucleotide triphosphate hydrolases"/>
    <property type="match status" value="1"/>
</dbReference>
<dbReference type="AlphaFoldDB" id="A0A0F9HWD5"/>
<dbReference type="PANTHER" id="PTHR45766:SF6">
    <property type="entry name" value="SWI_SNF-RELATED MATRIX-ASSOCIATED ACTIN-DEPENDENT REGULATOR OF CHROMATIN SUBFAMILY A-LIKE PROTEIN 1"/>
    <property type="match status" value="1"/>
</dbReference>
<keyword evidence="1" id="KW-0378">Hydrolase</keyword>
<gene>
    <name evidence="4" type="ORF">LCGC14_1652810</name>
</gene>
<reference evidence="4" key="1">
    <citation type="journal article" date="2015" name="Nature">
        <title>Complex archaea that bridge the gap between prokaryotes and eukaryotes.</title>
        <authorList>
            <person name="Spang A."/>
            <person name="Saw J.H."/>
            <person name="Jorgensen S.L."/>
            <person name="Zaremba-Niedzwiedzka K."/>
            <person name="Martijn J."/>
            <person name="Lind A.E."/>
            <person name="van Eijk R."/>
            <person name="Schleper C."/>
            <person name="Guy L."/>
            <person name="Ettema T.J."/>
        </authorList>
    </citation>
    <scope>NUCLEOTIDE SEQUENCE</scope>
</reference>
<protein>
    <recommendedName>
        <fullName evidence="5">Helicase ATP-binding domain-containing protein</fullName>
    </recommendedName>
</protein>
<dbReference type="GO" id="GO:0016787">
    <property type="term" value="F:hydrolase activity"/>
    <property type="evidence" value="ECO:0007669"/>
    <property type="project" value="UniProtKB-KW"/>
</dbReference>
<evidence type="ECO:0008006" key="5">
    <source>
        <dbReference type="Google" id="ProtNLM"/>
    </source>
</evidence>
<dbReference type="Gene3D" id="3.40.50.10810">
    <property type="entry name" value="Tandem AAA-ATPase domain"/>
    <property type="match status" value="1"/>
</dbReference>
<proteinExistence type="predicted"/>
<dbReference type="GO" id="GO:0005524">
    <property type="term" value="F:ATP binding"/>
    <property type="evidence" value="ECO:0007669"/>
    <property type="project" value="InterPro"/>
</dbReference>
<dbReference type="InterPro" id="IPR014001">
    <property type="entry name" value="Helicase_ATP-bd"/>
</dbReference>
<evidence type="ECO:0000259" key="2">
    <source>
        <dbReference type="PROSITE" id="PS51192"/>
    </source>
</evidence>
<dbReference type="PROSITE" id="PS51194">
    <property type="entry name" value="HELICASE_CTER"/>
    <property type="match status" value="1"/>
</dbReference>
<dbReference type="SMART" id="SM00487">
    <property type="entry name" value="DEXDc"/>
    <property type="match status" value="1"/>
</dbReference>
<evidence type="ECO:0000256" key="1">
    <source>
        <dbReference type="ARBA" id="ARBA00022801"/>
    </source>
</evidence>
<dbReference type="InterPro" id="IPR027417">
    <property type="entry name" value="P-loop_NTPase"/>
</dbReference>
<dbReference type="PROSITE" id="PS51192">
    <property type="entry name" value="HELICASE_ATP_BIND_1"/>
    <property type="match status" value="1"/>
</dbReference>
<accession>A0A0F9HWD5</accession>
<dbReference type="InterPro" id="IPR000330">
    <property type="entry name" value="SNF2_N"/>
</dbReference>
<evidence type="ECO:0000313" key="4">
    <source>
        <dbReference type="EMBL" id="KKM19716.1"/>
    </source>
</evidence>
<name>A0A0F9HWD5_9ZZZZ</name>
<dbReference type="CDD" id="cd18793">
    <property type="entry name" value="SF2_C_SNF"/>
    <property type="match status" value="1"/>
</dbReference>
<organism evidence="4">
    <name type="scientific">marine sediment metagenome</name>
    <dbReference type="NCBI Taxonomy" id="412755"/>
    <lineage>
        <taxon>unclassified sequences</taxon>
        <taxon>metagenomes</taxon>
        <taxon>ecological metagenomes</taxon>
    </lineage>
</organism>
<dbReference type="SMART" id="SM00490">
    <property type="entry name" value="HELICc"/>
    <property type="match status" value="1"/>
</dbReference>
<dbReference type="InterPro" id="IPR001650">
    <property type="entry name" value="Helicase_C-like"/>
</dbReference>
<dbReference type="PANTHER" id="PTHR45766">
    <property type="entry name" value="DNA ANNEALING HELICASE AND ENDONUCLEASE ZRANB3 FAMILY MEMBER"/>
    <property type="match status" value="1"/>
</dbReference>
<dbReference type="InterPro" id="IPR038718">
    <property type="entry name" value="SNF2-like_sf"/>
</dbReference>
<dbReference type="GO" id="GO:0006281">
    <property type="term" value="P:DNA repair"/>
    <property type="evidence" value="ECO:0007669"/>
    <property type="project" value="TreeGrafter"/>
</dbReference>
<dbReference type="InterPro" id="IPR049730">
    <property type="entry name" value="SNF2/RAD54-like_C"/>
</dbReference>
<dbReference type="EMBL" id="LAZR01013924">
    <property type="protein sequence ID" value="KKM19716.1"/>
    <property type="molecule type" value="Genomic_DNA"/>
</dbReference>
<sequence>MKLYPFQHTGSDKLVACDGVGLLAMEMGTGKTRTALDILRRVRCRKILIVAPLSTVAVWEDEIAECVPRAVFVDCTRGSTRKRAQTLLNGADGAVLAYVFVGYESVWRAPLAKAVERWAPSAVIYDEAHRLKARTTRQSRYAHKLADRIPYRLGLTGTPMPNGPQDLYSVFKALKPELFGTRWYDFQATYLRMGGYGGYQIVAYRNLGRLRRIVSANSFRITKAKALDLPSQTDVRVAVTLSPKEQRAYQALRTHAIAEIDGWRKGKRASGIALSRVVLTNIMRLQQVTSGFVKVTDGRVIDIGRSKINVLTDLLSDALPQVGHVVVFCRFIHDIEAVMAAVKKLKHLAWRLDGTVPRKDRPATLQNFREKGGVLVGQIAVSSLGIDLSCAHVAIFFSPDYSYTNFAQARDRLHRHGQKLPVTYYHLVVPESVDDRVYAALQRKRNLASRVLDKKRAKALFE</sequence>
<dbReference type="Pfam" id="PF00271">
    <property type="entry name" value="Helicase_C"/>
    <property type="match status" value="1"/>
</dbReference>
<dbReference type="SUPFAM" id="SSF52540">
    <property type="entry name" value="P-loop containing nucleoside triphosphate hydrolases"/>
    <property type="match status" value="2"/>
</dbReference>
<dbReference type="GO" id="GO:0031297">
    <property type="term" value="P:replication fork processing"/>
    <property type="evidence" value="ECO:0007669"/>
    <property type="project" value="TreeGrafter"/>
</dbReference>
<comment type="caution">
    <text evidence="4">The sequence shown here is derived from an EMBL/GenBank/DDBJ whole genome shotgun (WGS) entry which is preliminary data.</text>
</comment>
<feature type="domain" description="Helicase ATP-binding" evidence="2">
    <location>
        <begin position="12"/>
        <end position="177"/>
    </location>
</feature>